<name>A0A1W1C3L2_9ZZZZ</name>
<reference evidence="2" key="1">
    <citation type="submission" date="2016-10" db="EMBL/GenBank/DDBJ databases">
        <authorList>
            <person name="de Groot N.N."/>
        </authorList>
    </citation>
    <scope>NUCLEOTIDE SEQUENCE</scope>
</reference>
<dbReference type="SUPFAM" id="SSF49998">
    <property type="entry name" value="Amine oxidase catalytic domain"/>
    <property type="match status" value="1"/>
</dbReference>
<organism evidence="2">
    <name type="scientific">hydrothermal vent metagenome</name>
    <dbReference type="NCBI Taxonomy" id="652676"/>
    <lineage>
        <taxon>unclassified sequences</taxon>
        <taxon>metagenomes</taxon>
        <taxon>ecological metagenomes</taxon>
    </lineage>
</organism>
<proteinExistence type="predicted"/>
<accession>A0A1W1C3L2</accession>
<dbReference type="GO" id="GO:0009308">
    <property type="term" value="P:amine metabolic process"/>
    <property type="evidence" value="ECO:0007669"/>
    <property type="project" value="InterPro"/>
</dbReference>
<dbReference type="EMBL" id="FPHD01000055">
    <property type="protein sequence ID" value="SFV60324.1"/>
    <property type="molecule type" value="Genomic_DNA"/>
</dbReference>
<evidence type="ECO:0000313" key="2">
    <source>
        <dbReference type="EMBL" id="SFV60324.1"/>
    </source>
</evidence>
<keyword evidence="1" id="KW-1133">Transmembrane helix</keyword>
<protein>
    <submittedName>
        <fullName evidence="2">Uncharacterized protein</fullName>
    </submittedName>
</protein>
<dbReference type="InterPro" id="IPR036460">
    <property type="entry name" value="Cu_amine_oxidase_C_sf"/>
</dbReference>
<gene>
    <name evidence="2" type="ORF">MNB_SV-8-1081</name>
</gene>
<sequence>MNRESKISIGILLIGLLVIAGYWFMPQESSTVKHLKSKVSIDERVILPQYEKNIYQNIPEVQSYLSDIKAMIKRGQAVLPLQNSELDSQAQEAQKILLQNVDFLKDTRQGNKLLHNDMMRILPAIVSTLNEKAQKVCQDHSCYQAEKYNFVTNTTTRAVVDTDAGQVLSVEHYPGMQPDISLRLTHIAQAIALHAPEVKKELGFTPAKKDITMANVRGTMKESPCENSDHLCVAPTFADHEKEQALWAVVDLTELKLAAAKWAGLGKTTTPACISERSLQNRYIMKNFCQKNSVLEKNGWKITYRLTGSDGLEIRDVFFKGAPVVTSAKIVDWHVSYEQKGGEKLDTSTETYIEGRRVEFVRGEDGNYLFGYNDAMGCPLFSTSVVLAFNGPQVRALKNGDGFMLTQDFRNPKWPMACNYRYENRFEFYDDGSFRVVGVNKGRGCGDNAIYRPVMRIDMALGEKENLYSYDGKWNLWEKENSEYVGRGALTPTISTDKYPYKIVSATNEEKGYYIEPNHGQFGDNSRGDHATLFATKFKENEGDKDLLTLGSCCDLKADGVERYIEKQENIEGEHVVLWYVPRIRNDARKGQEYCWADTVIGDDGNLHVKVWPCTVGPKFIPIAKR</sequence>
<dbReference type="GO" id="GO:0008131">
    <property type="term" value="F:primary methylamine oxidase activity"/>
    <property type="evidence" value="ECO:0007669"/>
    <property type="project" value="InterPro"/>
</dbReference>
<dbReference type="GO" id="GO:0005507">
    <property type="term" value="F:copper ion binding"/>
    <property type="evidence" value="ECO:0007669"/>
    <property type="project" value="InterPro"/>
</dbReference>
<feature type="transmembrane region" description="Helical" evidence="1">
    <location>
        <begin position="7"/>
        <end position="25"/>
    </location>
</feature>
<keyword evidence="1" id="KW-0812">Transmembrane</keyword>
<dbReference type="GO" id="GO:0048038">
    <property type="term" value="F:quinone binding"/>
    <property type="evidence" value="ECO:0007669"/>
    <property type="project" value="InterPro"/>
</dbReference>
<keyword evidence="1" id="KW-0472">Membrane</keyword>
<dbReference type="AlphaFoldDB" id="A0A1W1C3L2"/>
<evidence type="ECO:0000256" key="1">
    <source>
        <dbReference type="SAM" id="Phobius"/>
    </source>
</evidence>